<feature type="compositionally biased region" description="Acidic residues" evidence="3">
    <location>
        <begin position="256"/>
        <end position="266"/>
    </location>
</feature>
<proteinExistence type="predicted"/>
<dbReference type="InterPro" id="IPR002717">
    <property type="entry name" value="HAT_MYST-type"/>
</dbReference>
<feature type="domain" description="MYST-type HAT" evidence="4">
    <location>
        <begin position="1"/>
        <end position="247"/>
    </location>
</feature>
<feature type="compositionally biased region" description="Basic residues" evidence="3">
    <location>
        <begin position="715"/>
        <end position="735"/>
    </location>
</feature>
<dbReference type="Pfam" id="PF01853">
    <property type="entry name" value="MOZ_SAS"/>
    <property type="match status" value="1"/>
</dbReference>
<dbReference type="Gene3D" id="3.40.630.30">
    <property type="match status" value="1"/>
</dbReference>
<dbReference type="GO" id="GO:0006357">
    <property type="term" value="P:regulation of transcription by RNA polymerase II"/>
    <property type="evidence" value="ECO:0007669"/>
    <property type="project" value="TreeGrafter"/>
</dbReference>
<dbReference type="GO" id="GO:0003682">
    <property type="term" value="F:chromatin binding"/>
    <property type="evidence" value="ECO:0007669"/>
    <property type="project" value="TreeGrafter"/>
</dbReference>
<feature type="compositionally biased region" description="Basic and acidic residues" evidence="3">
    <location>
        <begin position="267"/>
        <end position="282"/>
    </location>
</feature>
<feature type="region of interest" description="Disordered" evidence="3">
    <location>
        <begin position="1253"/>
        <end position="1452"/>
    </location>
</feature>
<feature type="compositionally biased region" description="Polar residues" evidence="3">
    <location>
        <begin position="284"/>
        <end position="295"/>
    </location>
</feature>
<name>A0A7R8VK01_TIMDO</name>
<dbReference type="GO" id="GO:0003712">
    <property type="term" value="F:transcription coregulator activity"/>
    <property type="evidence" value="ECO:0007669"/>
    <property type="project" value="TreeGrafter"/>
</dbReference>
<evidence type="ECO:0000313" key="5">
    <source>
        <dbReference type="EMBL" id="CAD7198019.1"/>
    </source>
</evidence>
<feature type="compositionally biased region" description="Basic and acidic residues" evidence="3">
    <location>
        <begin position="1012"/>
        <end position="1029"/>
    </location>
</feature>
<evidence type="ECO:0000256" key="3">
    <source>
        <dbReference type="SAM" id="MobiDB-lite"/>
    </source>
</evidence>
<feature type="compositionally biased region" description="Basic and acidic residues" evidence="3">
    <location>
        <begin position="431"/>
        <end position="457"/>
    </location>
</feature>
<feature type="compositionally biased region" description="Basic and acidic residues" evidence="3">
    <location>
        <begin position="509"/>
        <end position="523"/>
    </location>
</feature>
<feature type="compositionally biased region" description="Basic and acidic residues" evidence="3">
    <location>
        <begin position="398"/>
        <end position="408"/>
    </location>
</feature>
<feature type="active site" description="Proton donor/acceptor" evidence="2">
    <location>
        <position position="111"/>
    </location>
</feature>
<feature type="compositionally biased region" description="Polar residues" evidence="3">
    <location>
        <begin position="388"/>
        <end position="397"/>
    </location>
</feature>
<feature type="region of interest" description="Disordered" evidence="3">
    <location>
        <begin position="384"/>
        <end position="487"/>
    </location>
</feature>
<dbReference type="GO" id="GO:0070776">
    <property type="term" value="C:MOZ/MORF histone acetyltransferase complex"/>
    <property type="evidence" value="ECO:0007669"/>
    <property type="project" value="TreeGrafter"/>
</dbReference>
<feature type="region of interest" description="Disordered" evidence="3">
    <location>
        <begin position="509"/>
        <end position="744"/>
    </location>
</feature>
<feature type="compositionally biased region" description="Basic and acidic residues" evidence="3">
    <location>
        <begin position="646"/>
        <end position="668"/>
    </location>
</feature>
<dbReference type="PROSITE" id="PS51726">
    <property type="entry name" value="MYST_HAT"/>
    <property type="match status" value="1"/>
</dbReference>
<sequence>MAKNKEHHSPQVKEAKAIGDKIAQMFALCHLPYRFVEERGFKELMAHIKPNYRVPGCHLVGYFSKEKHCQQKYNVSCIMTMPQYQRQGYGRFLIAFSYLLSKHEGQPGTPEKPLSDLGRVSYHAYWKSVVLEYFHHHRHDRQARVVTIEEMSRETGMYSHDIATTLQLLGMTRRVKPKLTYLFTLWSPGSYIVRFTLASMSSDNETEEMMYKTVLNVDWRKVDEHMERVTKSKTRISLDAECLRWTPLITTLLSREDDDEEEDVLTDGEKAEKSEVTDDDIKATPNQANDDSTEASLNASIDKVLTGIQRKLARGRKRKSKVRFSPSVEKDENDHLADVEDNVVTTPIVSRRKALKPSKLTNSITKNPRKMTKRGLPDKMVHRKRCESTGTDGTSEGSLERKKVKQDSILRPSRQTMDGSTERRHRMTNKHMLEESPKMEESNNKKIKQDDIKDRLIKRQPRNTSLVKNEPSADPNSNKHPIEMGRKKVKLDTIIRSGKLNFDEKCDDYADKTRTKPDREAKSLGDVPSSASESDGKELKRLRPGRPFKGKSLSNDESMEFSSRSKSVRQMESKQLSMEETSSSKSIGRRSLTKHGRPSLNSIISNLRSPKDNKTTMGSSPADVPDTAVSPNILAPSSKARKQSPPKKERWSQRREKKLRLEEEKSTNEEDGSEVQMPELQPEVEVEPPGGRDGNHVAPPLSPPSLHLNQVSTSHRARTRRRKRKRGWVKGRPRTKLPSAAVSDLEDTLTSEATDTPLKVTTTTALTTVITTSNVVTTTTVTATPSGTLLKLSTPLESITQHSELSHSKEPSMVKVSSSVEPQSLDIEASERLPELGQEKKSTLEVSSRLVTNHEDGHPENDLTAVKTNNTSEWKERKKLKEDTRIVTTEEIPESCCNVDVAKEPATPKLYDEKVTVKRTTPCKPIENKESLNDQDNTGEDKNDSLPDLGQEITAERENLHAPKSMVIVDVPCQAEEPIPDQTKEEDELPRHPDTSAAPQPAEVDLTQNSPEPDKEVDRADQTSWDHSESPANVELQPEERDDSGPSQENTEKSKSKEEEENSQPYEVCEERSQPPQGHEEKSQKYEVHGTKSHSNEVETVSRDKEVNKEKSYLSKVDKDQSQLYENYGEKSLVYEPRQEKSQSYKVSVRDSQMYKIHEEKLQSYKANMEKSTSHEEKSQPYKILEAKSHISDVHEEKPFEVHDEKSHHEMNKIKFPLYGVHEENSNSHEIHKEKLPSYEMCEATSHQYELHGDRSHQYEGHKEISRSYEVCQDTSHPYKVREEKSHPYKIREEKSHPYEAHGEKLHSYDARESKPHSYDERREKSHSHEVRKEKSQSYEVCKDKSQPYNVCEDKSQPHNVCEDKSQPYNVHEDKSQSYNVREEKSQPYNVREEKSQPYNVREDKSQPYNVREDKSQPYYMREDKSQPHNVCEDKSQPYNVHEDKSQSYNST</sequence>
<evidence type="ECO:0000256" key="2">
    <source>
        <dbReference type="PIRSR" id="PIRSR602717-51"/>
    </source>
</evidence>
<dbReference type="InterPro" id="IPR016181">
    <property type="entry name" value="Acyl_CoA_acyltransferase"/>
</dbReference>
<protein>
    <recommendedName>
        <fullName evidence="4">MYST-type HAT domain-containing protein</fullName>
    </recommendedName>
</protein>
<feature type="region of interest" description="Disordered" evidence="3">
    <location>
        <begin position="922"/>
        <end position="1149"/>
    </location>
</feature>
<evidence type="ECO:0000259" key="4">
    <source>
        <dbReference type="PROSITE" id="PS51726"/>
    </source>
</evidence>
<dbReference type="GO" id="GO:0005634">
    <property type="term" value="C:nucleus"/>
    <property type="evidence" value="ECO:0007669"/>
    <property type="project" value="TreeGrafter"/>
</dbReference>
<feature type="compositionally biased region" description="Basic and acidic residues" evidence="3">
    <location>
        <begin position="1253"/>
        <end position="1267"/>
    </location>
</feature>
<dbReference type="EMBL" id="OA565959">
    <property type="protein sequence ID" value="CAD7198019.1"/>
    <property type="molecule type" value="Genomic_DNA"/>
</dbReference>
<organism evidence="5">
    <name type="scientific">Timema douglasi</name>
    <name type="common">Walking stick</name>
    <dbReference type="NCBI Taxonomy" id="61478"/>
    <lineage>
        <taxon>Eukaryota</taxon>
        <taxon>Metazoa</taxon>
        <taxon>Ecdysozoa</taxon>
        <taxon>Arthropoda</taxon>
        <taxon>Hexapoda</taxon>
        <taxon>Insecta</taxon>
        <taxon>Pterygota</taxon>
        <taxon>Neoptera</taxon>
        <taxon>Polyneoptera</taxon>
        <taxon>Phasmatodea</taxon>
        <taxon>Timematodea</taxon>
        <taxon>Timematoidea</taxon>
        <taxon>Timematidae</taxon>
        <taxon>Timema</taxon>
    </lineage>
</organism>
<dbReference type="InterPro" id="IPR050603">
    <property type="entry name" value="MYST_HAT"/>
</dbReference>
<feature type="compositionally biased region" description="Basic and acidic residues" evidence="3">
    <location>
        <begin position="1280"/>
        <end position="1446"/>
    </location>
</feature>
<keyword evidence="1" id="KW-0808">Transferase</keyword>
<feature type="compositionally biased region" description="Basic and acidic residues" evidence="3">
    <location>
        <begin position="1069"/>
        <end position="1121"/>
    </location>
</feature>
<feature type="compositionally biased region" description="Polar residues" evidence="3">
    <location>
        <begin position="552"/>
        <end position="586"/>
    </location>
</feature>
<accession>A0A7R8VK01</accession>
<dbReference type="PANTHER" id="PTHR10615:SF217">
    <property type="entry name" value="HISTONE ACETYLTRANSFERASE"/>
    <property type="match status" value="1"/>
</dbReference>
<feature type="compositionally biased region" description="Basic residues" evidence="3">
    <location>
        <begin position="587"/>
        <end position="597"/>
    </location>
</feature>
<feature type="region of interest" description="Disordered" evidence="3">
    <location>
        <begin position="256"/>
        <end position="295"/>
    </location>
</feature>
<dbReference type="PANTHER" id="PTHR10615">
    <property type="entry name" value="HISTONE ACETYLTRANSFERASE"/>
    <property type="match status" value="1"/>
</dbReference>
<gene>
    <name evidence="5" type="ORF">TDIB3V08_LOCUS4308</name>
</gene>
<feature type="compositionally biased region" description="Polar residues" evidence="3">
    <location>
        <begin position="599"/>
        <end position="608"/>
    </location>
</feature>
<evidence type="ECO:0000256" key="1">
    <source>
        <dbReference type="ARBA" id="ARBA00022679"/>
    </source>
</evidence>
<feature type="compositionally biased region" description="Low complexity" evidence="3">
    <location>
        <begin position="674"/>
        <end position="689"/>
    </location>
</feature>
<reference evidence="5" key="1">
    <citation type="submission" date="2020-11" db="EMBL/GenBank/DDBJ databases">
        <authorList>
            <person name="Tran Van P."/>
        </authorList>
    </citation>
    <scope>NUCLEOTIDE SEQUENCE</scope>
</reference>
<dbReference type="SUPFAM" id="SSF55729">
    <property type="entry name" value="Acyl-CoA N-acyltransferases (Nat)"/>
    <property type="match status" value="1"/>
</dbReference>
<dbReference type="GO" id="GO:0010484">
    <property type="term" value="F:histone H3 acetyltransferase activity"/>
    <property type="evidence" value="ECO:0007669"/>
    <property type="project" value="TreeGrafter"/>
</dbReference>